<reference evidence="2" key="3">
    <citation type="submission" date="2023-04" db="EMBL/GenBank/DDBJ databases">
        <title>Uncovering the Secrets of Slow-Growing Bacteria in Tropical Savanna Soil through Cultivation and Genomic Analysis.</title>
        <authorList>
            <person name="Goncalves O.S."/>
            <person name="Santana M.F."/>
        </authorList>
    </citation>
    <scope>NUCLEOTIDE SEQUENCE</scope>
    <source>
        <strain evidence="2">ANTI</strain>
    </source>
</reference>
<gene>
    <name evidence="1" type="ORF">JDW19_14915</name>
    <name evidence="3" type="ORF">MF626_07130</name>
    <name evidence="2" type="ORF">QDS18_24480</name>
</gene>
<dbReference type="EMBL" id="CP097770">
    <property type="protein sequence ID" value="UZP76278.1"/>
    <property type="molecule type" value="Genomic_DNA"/>
</dbReference>
<reference evidence="3" key="2">
    <citation type="submission" date="2022-11" db="EMBL/GenBank/DDBJ databases">
        <authorList>
            <person name="Vasilchenko N.G."/>
            <person name="Prazdnova E.V."/>
            <person name="Gorovtsov A.V."/>
            <person name="Chistyakov V.A."/>
            <person name="Pak M.L."/>
        </authorList>
    </citation>
    <scope>NUCLEOTIDE SEQUENCE</scope>
    <source>
        <strain evidence="3">R 4.5</strain>
    </source>
</reference>
<organism evidence="1 4">
    <name type="scientific">Paenibacillus polymyxa</name>
    <name type="common">Bacillus polymyxa</name>
    <dbReference type="NCBI Taxonomy" id="1406"/>
    <lineage>
        <taxon>Bacteria</taxon>
        <taxon>Bacillati</taxon>
        <taxon>Bacillota</taxon>
        <taxon>Bacilli</taxon>
        <taxon>Bacillales</taxon>
        <taxon>Paenibacillaceae</taxon>
        <taxon>Paenibacillus</taxon>
    </lineage>
</organism>
<evidence type="ECO:0000313" key="3">
    <source>
        <dbReference type="EMBL" id="UZP76278.1"/>
    </source>
</evidence>
<dbReference type="RefSeq" id="WP_142657862.1">
    <property type="nucleotide sequence ID" value="NZ_JARVWT010000014.1"/>
</dbReference>
<dbReference type="AlphaFoldDB" id="A0A8I1J2F2"/>
<protein>
    <submittedName>
        <fullName evidence="1">Uncharacterized protein</fullName>
    </submittedName>
</protein>
<evidence type="ECO:0000313" key="4">
    <source>
        <dbReference type="Proteomes" id="UP000650605"/>
    </source>
</evidence>
<accession>A0A8I1J2F2</accession>
<name>A0A8I1J2F2_PAEPO</name>
<reference evidence="1" key="1">
    <citation type="submission" date="2020-12" db="EMBL/GenBank/DDBJ databases">
        <title>Paenibacillus polymyxa LMG 27872: a double-edged sword.</title>
        <authorList>
            <person name="Langendries S."/>
            <person name="Garcia Mendez S."/>
            <person name="Beirinckx S."/>
            <person name="Viaene T."/>
            <person name="Baeyen S."/>
            <person name="Goeminne G."/>
            <person name="Willems A."/>
            <person name="Debode J."/>
            <person name="Goormachtig S."/>
        </authorList>
    </citation>
    <scope>NUCLEOTIDE SEQUENCE</scope>
    <source>
        <strain evidence="1">LMG 27872</strain>
    </source>
</reference>
<dbReference type="Proteomes" id="UP001229409">
    <property type="component" value="Unassembled WGS sequence"/>
</dbReference>
<evidence type="ECO:0000313" key="2">
    <source>
        <dbReference type="EMBL" id="MDH2334030.1"/>
    </source>
</evidence>
<dbReference type="EMBL" id="JARVWT010000014">
    <property type="protein sequence ID" value="MDH2334030.1"/>
    <property type="molecule type" value="Genomic_DNA"/>
</dbReference>
<dbReference type="Proteomes" id="UP000650605">
    <property type="component" value="Unassembled WGS sequence"/>
</dbReference>
<proteinExistence type="predicted"/>
<sequence>MYRGTTLVNAVPSVRNAHAQAAHQHLLNGRSIALFSLVTGASRRVQPALRNELSLLDKHI</sequence>
<evidence type="ECO:0000313" key="1">
    <source>
        <dbReference type="EMBL" id="MBM0634399.1"/>
    </source>
</evidence>
<dbReference type="EMBL" id="JAEHFQ010000007">
    <property type="protein sequence ID" value="MBM0634399.1"/>
    <property type="molecule type" value="Genomic_DNA"/>
</dbReference>